<sequence length="103" mass="11523">MKEELHPLEGLAFPSPARAQPPTYIPPLRIGALLPHGSPLLDHVFEAMMYVDNSIDYSKPESVIDNLQVIKDIVKKSGMKPRVVAPPDLREADKLKDRDAVRQ</sequence>
<feature type="compositionally biased region" description="Basic and acidic residues" evidence="1">
    <location>
        <begin position="88"/>
        <end position="103"/>
    </location>
</feature>
<name>A0A7R9NUA2_9NEOP</name>
<gene>
    <name evidence="2" type="ORF">TTEB3V08_LOCUS4786</name>
</gene>
<feature type="region of interest" description="Disordered" evidence="1">
    <location>
        <begin position="81"/>
        <end position="103"/>
    </location>
</feature>
<reference evidence="2" key="1">
    <citation type="submission" date="2020-11" db="EMBL/GenBank/DDBJ databases">
        <authorList>
            <person name="Tran Van P."/>
        </authorList>
    </citation>
    <scope>NUCLEOTIDE SEQUENCE</scope>
</reference>
<dbReference type="EMBL" id="OE001418">
    <property type="protein sequence ID" value="CAD7456771.1"/>
    <property type="molecule type" value="Genomic_DNA"/>
</dbReference>
<protein>
    <submittedName>
        <fullName evidence="2">Uncharacterized protein</fullName>
    </submittedName>
</protein>
<organism evidence="2">
    <name type="scientific">Timema tahoe</name>
    <dbReference type="NCBI Taxonomy" id="61484"/>
    <lineage>
        <taxon>Eukaryota</taxon>
        <taxon>Metazoa</taxon>
        <taxon>Ecdysozoa</taxon>
        <taxon>Arthropoda</taxon>
        <taxon>Hexapoda</taxon>
        <taxon>Insecta</taxon>
        <taxon>Pterygota</taxon>
        <taxon>Neoptera</taxon>
        <taxon>Polyneoptera</taxon>
        <taxon>Phasmatodea</taxon>
        <taxon>Timematodea</taxon>
        <taxon>Timematoidea</taxon>
        <taxon>Timematidae</taxon>
        <taxon>Timema</taxon>
    </lineage>
</organism>
<dbReference type="AlphaFoldDB" id="A0A7R9NUA2"/>
<evidence type="ECO:0000256" key="1">
    <source>
        <dbReference type="SAM" id="MobiDB-lite"/>
    </source>
</evidence>
<evidence type="ECO:0000313" key="2">
    <source>
        <dbReference type="EMBL" id="CAD7456771.1"/>
    </source>
</evidence>
<accession>A0A7R9NUA2</accession>
<proteinExistence type="predicted"/>